<gene>
    <name evidence="1 4" type="primary">clpS</name>
    <name evidence="4" type="ORF">ENG92_05635</name>
</gene>
<comment type="caution">
    <text evidence="4">The sequence shown here is derived from an EMBL/GenBank/DDBJ whole genome shotgun (WGS) entry which is preliminary data.</text>
</comment>
<comment type="subunit">
    <text evidence="1">Binds to the N-terminal domain of the chaperone ClpA.</text>
</comment>
<feature type="domain" description="Adaptor protein ClpS core" evidence="3">
    <location>
        <begin position="23"/>
        <end position="102"/>
    </location>
</feature>
<protein>
    <recommendedName>
        <fullName evidence="1">ATP-dependent Clp protease adapter protein ClpS</fullName>
    </recommendedName>
</protein>
<dbReference type="PANTHER" id="PTHR33473">
    <property type="entry name" value="ATP-DEPENDENT CLP PROTEASE ADAPTER PROTEIN CLPS1, CHLOROPLASTIC"/>
    <property type="match status" value="1"/>
</dbReference>
<evidence type="ECO:0000256" key="2">
    <source>
        <dbReference type="SAM" id="MobiDB-lite"/>
    </source>
</evidence>
<dbReference type="NCBIfam" id="NF000670">
    <property type="entry name" value="PRK00033.1-3"/>
    <property type="match status" value="1"/>
</dbReference>
<name>A0A831KCV6_9GAMM</name>
<dbReference type="Proteomes" id="UP000885822">
    <property type="component" value="Unassembled WGS sequence"/>
</dbReference>
<accession>A0A831KCV6</accession>
<organism evidence="4">
    <name type="scientific">Thiolapillus brandeum</name>
    <dbReference type="NCBI Taxonomy" id="1076588"/>
    <lineage>
        <taxon>Bacteria</taxon>
        <taxon>Pseudomonadati</taxon>
        <taxon>Pseudomonadota</taxon>
        <taxon>Gammaproteobacteria</taxon>
        <taxon>Chromatiales</taxon>
        <taxon>Sedimenticolaceae</taxon>
        <taxon>Thiolapillus</taxon>
    </lineage>
</organism>
<comment type="function">
    <text evidence="1">Involved in the modulation of the specificity of the ClpAP-mediated ATP-dependent protein degradation.</text>
</comment>
<dbReference type="InterPro" id="IPR022935">
    <property type="entry name" value="ClpS"/>
</dbReference>
<dbReference type="PANTHER" id="PTHR33473:SF19">
    <property type="entry name" value="ATP-DEPENDENT CLP PROTEASE ADAPTER PROTEIN CLPS"/>
    <property type="match status" value="1"/>
</dbReference>
<keyword evidence="4" id="KW-0378">Hydrolase</keyword>
<dbReference type="NCBIfam" id="NF000672">
    <property type="entry name" value="PRK00033.1-5"/>
    <property type="match status" value="1"/>
</dbReference>
<dbReference type="HAMAP" id="MF_00302">
    <property type="entry name" value="ClpS"/>
    <property type="match status" value="1"/>
</dbReference>
<reference evidence="4" key="1">
    <citation type="journal article" date="2020" name="mSystems">
        <title>Genome- and Community-Level Interaction Insights into Carbon Utilization and Element Cycling Functions of Hydrothermarchaeota in Hydrothermal Sediment.</title>
        <authorList>
            <person name="Zhou Z."/>
            <person name="Liu Y."/>
            <person name="Xu W."/>
            <person name="Pan J."/>
            <person name="Luo Z.H."/>
            <person name="Li M."/>
        </authorList>
    </citation>
    <scope>NUCLEOTIDE SEQUENCE [LARGE SCALE GENOMIC DNA]</scope>
    <source>
        <strain evidence="4">HyVt-26</strain>
    </source>
</reference>
<dbReference type="NCBIfam" id="NF000669">
    <property type="entry name" value="PRK00033.1-2"/>
    <property type="match status" value="1"/>
</dbReference>
<dbReference type="GO" id="GO:0006508">
    <property type="term" value="P:proteolysis"/>
    <property type="evidence" value="ECO:0007669"/>
    <property type="project" value="UniProtKB-UniRule"/>
</dbReference>
<keyword evidence="4" id="KW-0645">Protease</keyword>
<feature type="region of interest" description="Disordered" evidence="2">
    <location>
        <begin position="1"/>
        <end position="20"/>
    </location>
</feature>
<evidence type="ECO:0000313" key="4">
    <source>
        <dbReference type="EMBL" id="HDK38479.1"/>
    </source>
</evidence>
<dbReference type="Gene3D" id="3.30.1390.10">
    <property type="match status" value="1"/>
</dbReference>
<sequence length="106" mass="12190">MSEEFKDNENGELATQESRPKLKKPPLYKVLLLNDDYTPMDFVVEILTDYFHMSEEKATQVMLHVHTRGVGVCGVFTRDIAETKVAQVNDYARENQHPLLCTMEEA</sequence>
<dbReference type="EMBL" id="DRCV01000248">
    <property type="protein sequence ID" value="HDK38479.1"/>
    <property type="molecule type" value="Genomic_DNA"/>
</dbReference>
<evidence type="ECO:0000259" key="3">
    <source>
        <dbReference type="Pfam" id="PF02617"/>
    </source>
</evidence>
<evidence type="ECO:0000256" key="1">
    <source>
        <dbReference type="HAMAP-Rule" id="MF_00302"/>
    </source>
</evidence>
<dbReference type="Pfam" id="PF02617">
    <property type="entry name" value="ClpS"/>
    <property type="match status" value="1"/>
</dbReference>
<comment type="similarity">
    <text evidence="1">Belongs to the ClpS family.</text>
</comment>
<dbReference type="SUPFAM" id="SSF54736">
    <property type="entry name" value="ClpS-like"/>
    <property type="match status" value="1"/>
</dbReference>
<dbReference type="FunFam" id="3.30.1390.10:FF:000002">
    <property type="entry name" value="ATP-dependent Clp protease adapter protein ClpS"/>
    <property type="match status" value="1"/>
</dbReference>
<dbReference type="AlphaFoldDB" id="A0A831KCV6"/>
<dbReference type="GO" id="GO:0008233">
    <property type="term" value="F:peptidase activity"/>
    <property type="evidence" value="ECO:0007669"/>
    <property type="project" value="UniProtKB-KW"/>
</dbReference>
<dbReference type="InterPro" id="IPR014719">
    <property type="entry name" value="Ribosomal_bL12_C/ClpS-like"/>
</dbReference>
<dbReference type="InterPro" id="IPR003769">
    <property type="entry name" value="ClpS_core"/>
</dbReference>
<dbReference type="GO" id="GO:0030163">
    <property type="term" value="P:protein catabolic process"/>
    <property type="evidence" value="ECO:0007669"/>
    <property type="project" value="InterPro"/>
</dbReference>
<proteinExistence type="inferred from homology"/>